<keyword evidence="2" id="KW-0231">Viral genome packaging</keyword>
<evidence type="ECO:0000256" key="3">
    <source>
        <dbReference type="SAM" id="MobiDB-lite"/>
    </source>
</evidence>
<dbReference type="RefSeq" id="WP_188775346.1">
    <property type="nucleotide sequence ID" value="NZ_BMMB01000004.1"/>
</dbReference>
<dbReference type="PANTHER" id="PTHR41328:SF3">
    <property type="entry name" value="PBSX PHAGE TERMINASE SMALL SUBUNIT"/>
    <property type="match status" value="1"/>
</dbReference>
<dbReference type="InterPro" id="IPR018925">
    <property type="entry name" value="XtmA-like_N"/>
</dbReference>
<reference evidence="5 6" key="1">
    <citation type="submission" date="2023-07" db="EMBL/GenBank/DDBJ databases">
        <title>Genomic Encyclopedia of Type Strains, Phase IV (KMG-IV): sequencing the most valuable type-strain genomes for metagenomic binning, comparative biology and taxonomic classification.</title>
        <authorList>
            <person name="Goeker M."/>
        </authorList>
    </citation>
    <scope>NUCLEOTIDE SEQUENCE [LARGE SCALE GENOMIC DNA]</scope>
    <source>
        <strain evidence="5 6">DSM 22170</strain>
    </source>
</reference>
<evidence type="ECO:0000259" key="4">
    <source>
        <dbReference type="Pfam" id="PF10668"/>
    </source>
</evidence>
<name>A0ABU1IV88_9BACL</name>
<dbReference type="Proteomes" id="UP001185028">
    <property type="component" value="Unassembled WGS sequence"/>
</dbReference>
<comment type="caution">
    <text evidence="5">The sequence shown here is derived from an EMBL/GenBank/DDBJ whole genome shotgun (WGS) entry which is preliminary data.</text>
</comment>
<gene>
    <name evidence="5" type="ORF">JOC58_001045</name>
</gene>
<feature type="compositionally biased region" description="Basic and acidic residues" evidence="3">
    <location>
        <begin position="68"/>
        <end position="89"/>
    </location>
</feature>
<sequence>MGRQRDPKRNEAFEIYQSSNGEINLVDIASRLGVSAGTVRGWKAKDNWEDRLNSSPALNSKKRNAKANMERSKNTERSKKKQSVPERRKPPPISEPEYEPPDMPDESGLTTKQRMFILEYLRDFNATRAAIAAGYSKKTAHVTGWDNLRNPKIKQEIDKVKDDLVDSLGLSVQRIIMEYMKIAFADISDYVTFGQKEVPVMGMFGPVQDEDGNPMMQDVNYVEFKESDEIDGTVVSQVKMGKDGASIKLYDKLAALKQLEKYTTFLTETQKIQLEKARLEVAKLRGDDLTDEDSDDGFMEALGGIAAEVWPDED</sequence>
<dbReference type="InterPro" id="IPR052404">
    <property type="entry name" value="SPP1-like_terminase"/>
</dbReference>
<dbReference type="Pfam" id="PF03592">
    <property type="entry name" value="Terminase_2"/>
    <property type="match status" value="1"/>
</dbReference>
<evidence type="ECO:0000313" key="6">
    <source>
        <dbReference type="Proteomes" id="UP001185028"/>
    </source>
</evidence>
<evidence type="ECO:0000313" key="5">
    <source>
        <dbReference type="EMBL" id="MDR6243160.1"/>
    </source>
</evidence>
<evidence type="ECO:0000256" key="2">
    <source>
        <dbReference type="ARBA" id="ARBA00023219"/>
    </source>
</evidence>
<dbReference type="Gene3D" id="1.10.10.1400">
    <property type="entry name" value="Terminase, small subunit, N-terminal DNA-binding domain, HTH motif"/>
    <property type="match status" value="1"/>
</dbReference>
<dbReference type="PANTHER" id="PTHR41328">
    <property type="entry name" value="TERMINASE SMALL SUBUNIT-RELATED"/>
    <property type="match status" value="1"/>
</dbReference>
<dbReference type="InterPro" id="IPR038713">
    <property type="entry name" value="Terminase_Gp1_N_sf"/>
</dbReference>
<accession>A0ABU1IV88</accession>
<feature type="region of interest" description="Disordered" evidence="3">
    <location>
        <begin position="43"/>
        <end position="108"/>
    </location>
</feature>
<protein>
    <submittedName>
        <fullName evidence="5">Phage terminase small subunit</fullName>
    </submittedName>
</protein>
<keyword evidence="1" id="KW-1188">Viral release from host cell</keyword>
<dbReference type="EMBL" id="JAVDQH010000003">
    <property type="protein sequence ID" value="MDR6243160.1"/>
    <property type="molecule type" value="Genomic_DNA"/>
</dbReference>
<dbReference type="InterPro" id="IPR005335">
    <property type="entry name" value="Terminase_ssu"/>
</dbReference>
<evidence type="ECO:0000256" key="1">
    <source>
        <dbReference type="ARBA" id="ARBA00022612"/>
    </source>
</evidence>
<feature type="compositionally biased region" description="Acidic residues" evidence="3">
    <location>
        <begin position="96"/>
        <end position="105"/>
    </location>
</feature>
<feature type="domain" description="PBSX phage terminase small subunit-like N-terminal" evidence="4">
    <location>
        <begin position="1"/>
        <end position="51"/>
    </location>
</feature>
<proteinExistence type="predicted"/>
<feature type="compositionally biased region" description="Basic and acidic residues" evidence="3">
    <location>
        <begin position="43"/>
        <end position="52"/>
    </location>
</feature>
<keyword evidence="6" id="KW-1185">Reference proteome</keyword>
<dbReference type="Pfam" id="PF10668">
    <property type="entry name" value="Phage_terminase"/>
    <property type="match status" value="1"/>
</dbReference>
<organism evidence="5 6">
    <name type="scientific">Paenibacillus hunanensis</name>
    <dbReference type="NCBI Taxonomy" id="539262"/>
    <lineage>
        <taxon>Bacteria</taxon>
        <taxon>Bacillati</taxon>
        <taxon>Bacillota</taxon>
        <taxon>Bacilli</taxon>
        <taxon>Bacillales</taxon>
        <taxon>Paenibacillaceae</taxon>
        <taxon>Paenibacillus</taxon>
    </lineage>
</organism>